<evidence type="ECO:0000313" key="3">
    <source>
        <dbReference type="Proteomes" id="UP000596427"/>
    </source>
</evidence>
<dbReference type="RefSeq" id="WP_203191472.1">
    <property type="nucleotide sequence ID" value="NZ_CP063362.1"/>
</dbReference>
<protein>
    <submittedName>
        <fullName evidence="2">DUF559 domain-containing protein</fullName>
    </submittedName>
</protein>
<feature type="domain" description="DUF559" evidence="1">
    <location>
        <begin position="286"/>
        <end position="349"/>
    </location>
</feature>
<sequence>MSAHLLRARDGDVLAIDGARLDTLRAVFDAVEPASGQSRLLFLALPPSPSATEVIEKVIARLAEVALRLWPTWYQDVEFPRSGTDTLARLAATATARRAAGAVPGVLSTWAEAAALLALEGRAPHVPHTPDGTQLSQLARLIGPDGLVLVAEVPPVAPAGPQAAALVHGLEWIARHMRGAVAALFPEPPADGSPFDRIRHRPYRLAADGAAPQLGGAAPALAGRSERARGEGAQAEVWLLPWRGRPHPLSEVEQRLARLLGADGELGPLFSFNQVVETVRGSRPRVDLLWAEGRLVVELDGYADHGTRTAFVRDRHRDYELTLSGYTVLRLPNEEVVQDCGLALEKIRDLVRRRRKVLPREG</sequence>
<dbReference type="InterPro" id="IPR007569">
    <property type="entry name" value="DUF559"/>
</dbReference>
<proteinExistence type="predicted"/>
<dbReference type="Proteomes" id="UP000596427">
    <property type="component" value="Chromosome"/>
</dbReference>
<reference evidence="2 3" key="1">
    <citation type="submission" date="2020-10" db="EMBL/GenBank/DDBJ databases">
        <title>Degradation of 1,4-Dioxane by Xanthobacter sp. YN2, via a Novel Group-2 Soluble Di-Iron Monooxygenase.</title>
        <authorList>
            <person name="Ma F."/>
            <person name="Wang Y."/>
            <person name="Yang J."/>
            <person name="Guo H."/>
            <person name="Su D."/>
            <person name="Yu L."/>
        </authorList>
    </citation>
    <scope>NUCLEOTIDE SEQUENCE [LARGE SCALE GENOMIC DNA]</scope>
    <source>
        <strain evidence="2 3">YN2</strain>
    </source>
</reference>
<dbReference type="Gene3D" id="3.40.960.10">
    <property type="entry name" value="VSR Endonuclease"/>
    <property type="match status" value="1"/>
</dbReference>
<organism evidence="2 3">
    <name type="scientific">Xanthobacter dioxanivorans</name>
    <dbReference type="NCBI Taxonomy" id="2528964"/>
    <lineage>
        <taxon>Bacteria</taxon>
        <taxon>Pseudomonadati</taxon>
        <taxon>Pseudomonadota</taxon>
        <taxon>Alphaproteobacteria</taxon>
        <taxon>Hyphomicrobiales</taxon>
        <taxon>Xanthobacteraceae</taxon>
        <taxon>Xanthobacter</taxon>
    </lineage>
</organism>
<accession>A0A974SGR0</accession>
<dbReference type="InterPro" id="IPR011335">
    <property type="entry name" value="Restrct_endonuc-II-like"/>
</dbReference>
<evidence type="ECO:0000313" key="2">
    <source>
        <dbReference type="EMBL" id="QRG04597.1"/>
    </source>
</evidence>
<keyword evidence="3" id="KW-1185">Reference proteome</keyword>
<dbReference type="AlphaFoldDB" id="A0A974SGR0"/>
<dbReference type="SUPFAM" id="SSF52980">
    <property type="entry name" value="Restriction endonuclease-like"/>
    <property type="match status" value="1"/>
</dbReference>
<name>A0A974SGR0_9HYPH</name>
<dbReference type="EMBL" id="CP063362">
    <property type="protein sequence ID" value="QRG04597.1"/>
    <property type="molecule type" value="Genomic_DNA"/>
</dbReference>
<dbReference type="Pfam" id="PF04480">
    <property type="entry name" value="DUF559"/>
    <property type="match status" value="1"/>
</dbReference>
<gene>
    <name evidence="2" type="ORF">EZH22_15535</name>
</gene>
<evidence type="ECO:0000259" key="1">
    <source>
        <dbReference type="Pfam" id="PF04480"/>
    </source>
</evidence>
<dbReference type="KEGG" id="xdi:EZH22_15535"/>